<dbReference type="KEGG" id="tbn:TBH_C1437"/>
<dbReference type="Gene3D" id="3.30.1490.480">
    <property type="entry name" value="Endolytic murein transglycosylase"/>
    <property type="match status" value="1"/>
</dbReference>
<dbReference type="AlphaFoldDB" id="A0A7U6GIS8"/>
<comment type="catalytic activity">
    <reaction evidence="7">
        <text>a peptidoglycan chain = a peptidoglycan chain with N-acetyl-1,6-anhydromuramyl-[peptide] at the reducing end + a peptidoglycan chain with N-acetylglucosamine at the non-reducing end.</text>
        <dbReference type="EC" id="4.2.2.29"/>
    </reaction>
</comment>
<reference evidence="8 9" key="1">
    <citation type="journal article" date="2014" name="PLoS ONE">
        <title>Physiological and genomic features of a novel sulfur-oxidizing gammaproteobacterium belonging to a previously uncultivated symbiotic lineage isolated from a hydrothermal vent.</title>
        <authorList>
            <person name="Nunoura T."/>
            <person name="Takaki Y."/>
            <person name="Kazama H."/>
            <person name="Kakuta J."/>
            <person name="Shimamura S."/>
            <person name="Makita H."/>
            <person name="Hirai M."/>
            <person name="Miyazaki M."/>
            <person name="Takai K."/>
        </authorList>
    </citation>
    <scope>NUCLEOTIDE SEQUENCE [LARGE SCALE GENOMIC DNA]</scope>
    <source>
        <strain evidence="8 9">Hiromi1</strain>
    </source>
</reference>
<feature type="site" description="Important for catalytic activity" evidence="7">
    <location>
        <position position="223"/>
    </location>
</feature>
<accession>A0A7U6GIS8</accession>
<evidence type="ECO:0000256" key="4">
    <source>
        <dbReference type="ARBA" id="ARBA00023136"/>
    </source>
</evidence>
<evidence type="ECO:0000256" key="2">
    <source>
        <dbReference type="ARBA" id="ARBA00022692"/>
    </source>
</evidence>
<keyword evidence="9" id="KW-1185">Reference proteome</keyword>
<comment type="function">
    <text evidence="7">Functions as a peptidoglycan terminase that cleaves nascent peptidoglycan strands endolytically to terminate their elongation.</text>
</comment>
<evidence type="ECO:0000313" key="8">
    <source>
        <dbReference type="EMBL" id="BAO44360.1"/>
    </source>
</evidence>
<protein>
    <recommendedName>
        <fullName evidence="7">Endolytic murein transglycosylase</fullName>
        <ecNumber evidence="7">4.2.2.29</ecNumber>
    </recommendedName>
    <alternativeName>
        <fullName evidence="7">Peptidoglycan lytic transglycosylase</fullName>
    </alternativeName>
    <alternativeName>
        <fullName evidence="7">Peptidoglycan polymerization terminase</fullName>
    </alternativeName>
</protein>
<dbReference type="InterPro" id="IPR003770">
    <property type="entry name" value="MLTG-like"/>
</dbReference>
<dbReference type="GO" id="GO:0009252">
    <property type="term" value="P:peptidoglycan biosynthetic process"/>
    <property type="evidence" value="ECO:0007669"/>
    <property type="project" value="UniProtKB-UniRule"/>
</dbReference>
<dbReference type="EC" id="4.2.2.29" evidence="7"/>
<keyword evidence="7" id="KW-0997">Cell inner membrane</keyword>
<proteinExistence type="inferred from homology"/>
<keyword evidence="2 7" id="KW-0812">Transmembrane</keyword>
<dbReference type="RefSeq" id="WP_041067083.1">
    <property type="nucleotide sequence ID" value="NZ_AP012273.1"/>
</dbReference>
<keyword evidence="6 7" id="KW-0961">Cell wall biogenesis/degradation</keyword>
<keyword evidence="3 7" id="KW-1133">Transmembrane helix</keyword>
<dbReference type="PANTHER" id="PTHR30518">
    <property type="entry name" value="ENDOLYTIC MUREIN TRANSGLYCOSYLASE"/>
    <property type="match status" value="1"/>
</dbReference>
<dbReference type="Gene3D" id="3.30.160.60">
    <property type="entry name" value="Classic Zinc Finger"/>
    <property type="match status" value="1"/>
</dbReference>
<dbReference type="Pfam" id="PF02618">
    <property type="entry name" value="YceG"/>
    <property type="match status" value="1"/>
</dbReference>
<comment type="similarity">
    <text evidence="7">Belongs to the transglycosylase MltG family.</text>
</comment>
<feature type="transmembrane region" description="Helical" evidence="7">
    <location>
        <begin position="12"/>
        <end position="31"/>
    </location>
</feature>
<sequence length="339" mass="37964">MMKTALKILLKSILAVVLLGGILVALVWYQYQEFLIQPLNLPDKGMTLAIPPGMTLSELATQLEQDQLLDDARFLRLYGRLNHRATQIKAGEYHLPGGLTPVALLDLLVGGKTISHSLTLVEGWTFQQVLQAITANGQLKHVLQGLSEQEIMARLGHAGEHPEGRFYPDTYLFPRGFSDLDLLRRAYASMETRLARAWKERDPDLPLKNPYEMLILASIVEKETGRAGERKRIAGVFIRRLRKGMKLQTDPTVIYGMGASYKGNIRRKDLRKATPYNTYVISGLPPTPICMPGGEALLAVAHPAREKALYFVARGDGSHQFSATLRQHNNAVRKYQLKK</sequence>
<evidence type="ECO:0000256" key="7">
    <source>
        <dbReference type="HAMAP-Rule" id="MF_02065"/>
    </source>
</evidence>
<dbReference type="HAMAP" id="MF_02065">
    <property type="entry name" value="MltG"/>
    <property type="match status" value="1"/>
</dbReference>
<dbReference type="GO" id="GO:0008932">
    <property type="term" value="F:lytic endotransglycosylase activity"/>
    <property type="evidence" value="ECO:0007669"/>
    <property type="project" value="UniProtKB-UniRule"/>
</dbReference>
<evidence type="ECO:0000256" key="6">
    <source>
        <dbReference type="ARBA" id="ARBA00023316"/>
    </source>
</evidence>
<dbReference type="PANTHER" id="PTHR30518:SF2">
    <property type="entry name" value="ENDOLYTIC MUREIN TRANSGLYCOSYLASE"/>
    <property type="match status" value="1"/>
</dbReference>
<dbReference type="CDD" id="cd08010">
    <property type="entry name" value="MltG_like"/>
    <property type="match status" value="1"/>
</dbReference>
<dbReference type="NCBIfam" id="TIGR00247">
    <property type="entry name" value="endolytic transglycosylase MltG"/>
    <property type="match status" value="1"/>
</dbReference>
<dbReference type="GO" id="GO:0005886">
    <property type="term" value="C:plasma membrane"/>
    <property type="evidence" value="ECO:0007669"/>
    <property type="project" value="UniProtKB-SubCell"/>
</dbReference>
<keyword evidence="4 7" id="KW-0472">Membrane</keyword>
<name>A0A7U6GIS8_9GAMM</name>
<keyword evidence="1 7" id="KW-1003">Cell membrane</keyword>
<keyword evidence="5 7" id="KW-0456">Lyase</keyword>
<evidence type="ECO:0000256" key="5">
    <source>
        <dbReference type="ARBA" id="ARBA00023239"/>
    </source>
</evidence>
<dbReference type="GO" id="GO:0071555">
    <property type="term" value="P:cell wall organization"/>
    <property type="evidence" value="ECO:0007669"/>
    <property type="project" value="UniProtKB-KW"/>
</dbReference>
<evidence type="ECO:0000313" key="9">
    <source>
        <dbReference type="Proteomes" id="UP000031631"/>
    </source>
</evidence>
<dbReference type="EMBL" id="AP012273">
    <property type="protein sequence ID" value="BAO44360.1"/>
    <property type="molecule type" value="Genomic_DNA"/>
</dbReference>
<evidence type="ECO:0000256" key="3">
    <source>
        <dbReference type="ARBA" id="ARBA00022989"/>
    </source>
</evidence>
<comment type="subcellular location">
    <subcellularLocation>
        <location evidence="7">Cell inner membrane</location>
        <topology evidence="7">Single-pass membrane protein</topology>
    </subcellularLocation>
</comment>
<organism evidence="8 9">
    <name type="scientific">Thiolapillus brandeum</name>
    <dbReference type="NCBI Taxonomy" id="1076588"/>
    <lineage>
        <taxon>Bacteria</taxon>
        <taxon>Pseudomonadati</taxon>
        <taxon>Pseudomonadota</taxon>
        <taxon>Gammaproteobacteria</taxon>
        <taxon>Chromatiales</taxon>
        <taxon>Sedimenticolaceae</taxon>
        <taxon>Thiolapillus</taxon>
    </lineage>
</organism>
<dbReference type="Proteomes" id="UP000031631">
    <property type="component" value="Chromosome"/>
</dbReference>
<evidence type="ECO:0000256" key="1">
    <source>
        <dbReference type="ARBA" id="ARBA00022475"/>
    </source>
</evidence>
<gene>
    <name evidence="7" type="primary">mltG</name>
    <name evidence="8" type="ORF">TBH_C1437</name>
</gene>